<dbReference type="EMBL" id="BMAW01064393">
    <property type="protein sequence ID" value="GFT44977.1"/>
    <property type="molecule type" value="Genomic_DNA"/>
</dbReference>
<comment type="caution">
    <text evidence="1">The sequence shown here is derived from an EMBL/GenBank/DDBJ whole genome shotgun (WGS) entry which is preliminary data.</text>
</comment>
<dbReference type="AlphaFoldDB" id="A0A8X6P0L1"/>
<name>A0A8X6P0L1_NEPPI</name>
<dbReference type="OrthoDB" id="6515899at2759"/>
<gene>
    <name evidence="1" type="ORF">NPIL_650041</name>
</gene>
<proteinExistence type="predicted"/>
<dbReference type="Proteomes" id="UP000887013">
    <property type="component" value="Unassembled WGS sequence"/>
</dbReference>
<reference evidence="1" key="1">
    <citation type="submission" date="2020-08" db="EMBL/GenBank/DDBJ databases">
        <title>Multicomponent nature underlies the extraordinary mechanical properties of spider dragline silk.</title>
        <authorList>
            <person name="Kono N."/>
            <person name="Nakamura H."/>
            <person name="Mori M."/>
            <person name="Yoshida Y."/>
            <person name="Ohtoshi R."/>
            <person name="Malay A.D."/>
            <person name="Moran D.A.P."/>
            <person name="Tomita M."/>
            <person name="Numata K."/>
            <person name="Arakawa K."/>
        </authorList>
    </citation>
    <scope>NUCLEOTIDE SEQUENCE</scope>
</reference>
<protein>
    <submittedName>
        <fullName evidence="1">Uncharacterized protein</fullName>
    </submittedName>
</protein>
<sequence>MSFPVTFALQCKTVNGLCVHNDSSFCDGKWTCSLCRFSATSKIGFDLQSRIHKKQSLLFKGTPIKIPPNPKQRKQAKSNKIAPLFVGDLGDFPLDQPLSLFQAPSDITSTNVPLEDVSPDPTLLNSFLEPLDALLD</sequence>
<evidence type="ECO:0000313" key="2">
    <source>
        <dbReference type="Proteomes" id="UP000887013"/>
    </source>
</evidence>
<evidence type="ECO:0000313" key="1">
    <source>
        <dbReference type="EMBL" id="GFT44977.1"/>
    </source>
</evidence>
<keyword evidence="2" id="KW-1185">Reference proteome</keyword>
<accession>A0A8X6P0L1</accession>
<organism evidence="1 2">
    <name type="scientific">Nephila pilipes</name>
    <name type="common">Giant wood spider</name>
    <name type="synonym">Nephila maculata</name>
    <dbReference type="NCBI Taxonomy" id="299642"/>
    <lineage>
        <taxon>Eukaryota</taxon>
        <taxon>Metazoa</taxon>
        <taxon>Ecdysozoa</taxon>
        <taxon>Arthropoda</taxon>
        <taxon>Chelicerata</taxon>
        <taxon>Arachnida</taxon>
        <taxon>Araneae</taxon>
        <taxon>Araneomorphae</taxon>
        <taxon>Entelegynae</taxon>
        <taxon>Araneoidea</taxon>
        <taxon>Nephilidae</taxon>
        <taxon>Nephila</taxon>
    </lineage>
</organism>